<name>A0AA86PDJ3_9EUKA</name>
<dbReference type="EMBL" id="CATOUU010000638">
    <property type="protein sequence ID" value="CAI9936621.1"/>
    <property type="molecule type" value="Genomic_DNA"/>
</dbReference>
<gene>
    <name evidence="1" type="ORF">HINF_LOCUS24266</name>
    <name evidence="2" type="ORF">HINF_LOCUS24268</name>
    <name evidence="3" type="ORF">HINF_LOCUS71535</name>
    <name evidence="4" type="ORF">HINF_LOCUS71537</name>
</gene>
<reference evidence="2" key="1">
    <citation type="submission" date="2023-06" db="EMBL/GenBank/DDBJ databases">
        <authorList>
            <person name="Kurt Z."/>
        </authorList>
    </citation>
    <scope>NUCLEOTIDE SEQUENCE</scope>
</reference>
<dbReference type="EMBL" id="CATOUU010000638">
    <property type="protein sequence ID" value="CAI9936623.1"/>
    <property type="molecule type" value="Genomic_DNA"/>
</dbReference>
<organism evidence="2">
    <name type="scientific">Hexamita inflata</name>
    <dbReference type="NCBI Taxonomy" id="28002"/>
    <lineage>
        <taxon>Eukaryota</taxon>
        <taxon>Metamonada</taxon>
        <taxon>Diplomonadida</taxon>
        <taxon>Hexamitidae</taxon>
        <taxon>Hexamitinae</taxon>
        <taxon>Hexamita</taxon>
    </lineage>
</organism>
<evidence type="ECO:0000313" key="5">
    <source>
        <dbReference type="Proteomes" id="UP001642409"/>
    </source>
</evidence>
<evidence type="ECO:0000313" key="3">
    <source>
        <dbReference type="EMBL" id="CAL6102162.1"/>
    </source>
</evidence>
<dbReference type="AlphaFoldDB" id="A0AA86PDJ3"/>
<sequence length="123" mass="14468">MEFEHTCTLVVLIVSEIFEYQIKRALGTTLQPRIFMLFISKFNCWDMLITKPAEYQLENLYYNEVSVKLINKPETDINPDKDQPEAINTKTEDDILISHQKQINALIQVQQLIVILTVDYQIY</sequence>
<keyword evidence="5" id="KW-1185">Reference proteome</keyword>
<protein>
    <submittedName>
        <fullName evidence="3">Hypothetical_protein</fullName>
    </submittedName>
</protein>
<proteinExistence type="predicted"/>
<dbReference type="EMBL" id="CAXDID020000552">
    <property type="protein sequence ID" value="CAL6102166.1"/>
    <property type="molecule type" value="Genomic_DNA"/>
</dbReference>
<evidence type="ECO:0000313" key="4">
    <source>
        <dbReference type="EMBL" id="CAL6102166.1"/>
    </source>
</evidence>
<dbReference type="EMBL" id="CAXDID020000552">
    <property type="protein sequence ID" value="CAL6102162.1"/>
    <property type="molecule type" value="Genomic_DNA"/>
</dbReference>
<comment type="caution">
    <text evidence="2">The sequence shown here is derived from an EMBL/GenBank/DDBJ whole genome shotgun (WGS) entry which is preliminary data.</text>
</comment>
<accession>A0AA86PDJ3</accession>
<reference evidence="3 5" key="2">
    <citation type="submission" date="2024-07" db="EMBL/GenBank/DDBJ databases">
        <authorList>
            <person name="Akdeniz Z."/>
        </authorList>
    </citation>
    <scope>NUCLEOTIDE SEQUENCE [LARGE SCALE GENOMIC DNA]</scope>
</reference>
<dbReference type="Proteomes" id="UP001642409">
    <property type="component" value="Unassembled WGS sequence"/>
</dbReference>
<evidence type="ECO:0000313" key="2">
    <source>
        <dbReference type="EMBL" id="CAI9936623.1"/>
    </source>
</evidence>
<evidence type="ECO:0000313" key="1">
    <source>
        <dbReference type="EMBL" id="CAI9936621.1"/>
    </source>
</evidence>